<reference evidence="8 9" key="1">
    <citation type="submission" date="2015-10" db="EMBL/GenBank/DDBJ databases">
        <title>Metagenome-Assembled Genomes uncover a global brackish microbiome.</title>
        <authorList>
            <person name="Hugerth L.W."/>
            <person name="Larsson J."/>
            <person name="Alneberg J."/>
            <person name="Lindh M.V."/>
            <person name="Legrand C."/>
            <person name="Pinhassi J."/>
            <person name="Andersson A.F."/>
        </authorList>
    </citation>
    <scope>NUCLEOTIDE SEQUENCE [LARGE SCALE GENOMIC DNA]</scope>
    <source>
        <strain evidence="8">BACL15 MAG-120619-bin91</strain>
    </source>
</reference>
<evidence type="ECO:0000313" key="9">
    <source>
        <dbReference type="Proteomes" id="UP000053274"/>
    </source>
</evidence>
<sequence>MLKKISVIVWLLLFCSSSIAFAAPTVETAQREVDKLRTLAAAKYEAANEATIRIKQLQAETSVLRKKEEGLRKELDASAKFLAQIAIAQYKANGLGQGIELLFSADPTKFLSDAATLDVLSRGYSEQLREFETNKQRVEASQLVVSDRTALLKAQQTKLNREVTQAKSALQRAEKILKSLKKEDRERLAAEEAARESKILKDSKKYATSFKGDNSRGSLALRYALAQVGDIYVWAAAGPTRWDCSGLTMRAFQKAGVSLPHSSRIQVKYGKSISYGSLKPGDLVFFGRPISHVSIYMGGGKMVHAPRPGKRVEVVAMTKKFGSKPFVAAKRL</sequence>
<dbReference type="InterPro" id="IPR051202">
    <property type="entry name" value="Peptidase_C40"/>
</dbReference>
<evidence type="ECO:0000313" key="8">
    <source>
        <dbReference type="EMBL" id="KRO36332.1"/>
    </source>
</evidence>
<evidence type="ECO:0000256" key="3">
    <source>
        <dbReference type="ARBA" id="ARBA00022801"/>
    </source>
</evidence>
<comment type="similarity">
    <text evidence="1">Belongs to the peptidase C40 family.</text>
</comment>
<keyword evidence="2" id="KW-0645">Protease</keyword>
<dbReference type="SUPFAM" id="SSF54001">
    <property type="entry name" value="Cysteine proteinases"/>
    <property type="match status" value="1"/>
</dbReference>
<dbReference type="Pfam" id="PF00877">
    <property type="entry name" value="NLPC_P60"/>
    <property type="match status" value="1"/>
</dbReference>
<proteinExistence type="inferred from homology"/>
<dbReference type="PANTHER" id="PTHR47053:SF1">
    <property type="entry name" value="MUREIN DD-ENDOPEPTIDASE MEPH-RELATED"/>
    <property type="match status" value="1"/>
</dbReference>
<dbReference type="InterPro" id="IPR000064">
    <property type="entry name" value="NLP_P60_dom"/>
</dbReference>
<accession>A0A0R2PEE4</accession>
<comment type="caution">
    <text evidence="8">The sequence shown here is derived from an EMBL/GenBank/DDBJ whole genome shotgun (WGS) entry which is preliminary data.</text>
</comment>
<keyword evidence="4" id="KW-0788">Thiol protease</keyword>
<feature type="domain" description="NlpC/P60" evidence="7">
    <location>
        <begin position="214"/>
        <end position="332"/>
    </location>
</feature>
<dbReference type="Proteomes" id="UP000053274">
    <property type="component" value="Unassembled WGS sequence"/>
</dbReference>
<dbReference type="PANTHER" id="PTHR47053">
    <property type="entry name" value="MUREIN DD-ENDOPEPTIDASE MEPH-RELATED"/>
    <property type="match status" value="1"/>
</dbReference>
<feature type="coiled-coil region" evidence="5">
    <location>
        <begin position="40"/>
        <end position="74"/>
    </location>
</feature>
<feature type="coiled-coil region" evidence="5">
    <location>
        <begin position="156"/>
        <end position="183"/>
    </location>
</feature>
<dbReference type="InterPro" id="IPR038765">
    <property type="entry name" value="Papain-like_cys_pep_sf"/>
</dbReference>
<organism evidence="8 9">
    <name type="scientific">Actinobacteria bacterium BACL15 MAG-120619-bin91</name>
    <dbReference type="NCBI Taxonomy" id="1655562"/>
    <lineage>
        <taxon>Bacteria</taxon>
        <taxon>Bacillati</taxon>
        <taxon>Actinomycetota</taxon>
        <taxon>Actinomycetes</taxon>
        <taxon>Actinomycetes incertae sedis</taxon>
        <taxon>ac1 cluster</taxon>
    </lineage>
</organism>
<dbReference type="EMBL" id="LIAM01000014">
    <property type="protein sequence ID" value="KRO36332.1"/>
    <property type="molecule type" value="Genomic_DNA"/>
</dbReference>
<evidence type="ECO:0000259" key="7">
    <source>
        <dbReference type="PROSITE" id="PS51935"/>
    </source>
</evidence>
<keyword evidence="6" id="KW-0732">Signal</keyword>
<feature type="chain" id="PRO_5006421569" description="NlpC/P60 domain-containing protein" evidence="6">
    <location>
        <begin position="23"/>
        <end position="332"/>
    </location>
</feature>
<keyword evidence="5" id="KW-0175">Coiled coil</keyword>
<feature type="signal peptide" evidence="6">
    <location>
        <begin position="1"/>
        <end position="22"/>
    </location>
</feature>
<dbReference type="Gene3D" id="3.90.1720.10">
    <property type="entry name" value="endopeptidase domain like (from Nostoc punctiforme)"/>
    <property type="match status" value="1"/>
</dbReference>
<evidence type="ECO:0000256" key="2">
    <source>
        <dbReference type="ARBA" id="ARBA00022670"/>
    </source>
</evidence>
<gene>
    <name evidence="8" type="ORF">ABR54_04625</name>
</gene>
<evidence type="ECO:0000256" key="4">
    <source>
        <dbReference type="ARBA" id="ARBA00022807"/>
    </source>
</evidence>
<evidence type="ECO:0000256" key="6">
    <source>
        <dbReference type="SAM" id="SignalP"/>
    </source>
</evidence>
<protein>
    <recommendedName>
        <fullName evidence="7">NlpC/P60 domain-containing protein</fullName>
    </recommendedName>
</protein>
<evidence type="ECO:0000256" key="5">
    <source>
        <dbReference type="SAM" id="Coils"/>
    </source>
</evidence>
<name>A0A0R2PEE4_9ACTN</name>
<keyword evidence="3" id="KW-0378">Hydrolase</keyword>
<dbReference type="GO" id="GO:0008234">
    <property type="term" value="F:cysteine-type peptidase activity"/>
    <property type="evidence" value="ECO:0007669"/>
    <property type="project" value="UniProtKB-KW"/>
</dbReference>
<dbReference type="GO" id="GO:0006508">
    <property type="term" value="P:proteolysis"/>
    <property type="evidence" value="ECO:0007669"/>
    <property type="project" value="UniProtKB-KW"/>
</dbReference>
<evidence type="ECO:0000256" key="1">
    <source>
        <dbReference type="ARBA" id="ARBA00007074"/>
    </source>
</evidence>
<dbReference type="AlphaFoldDB" id="A0A0R2PEE4"/>
<dbReference type="PROSITE" id="PS51935">
    <property type="entry name" value="NLPC_P60"/>
    <property type="match status" value="1"/>
</dbReference>